<accession>A0A6J5KYH0</accession>
<evidence type="ECO:0000313" key="4">
    <source>
        <dbReference type="EMBL" id="CAB5208981.1"/>
    </source>
</evidence>
<organism evidence="3">
    <name type="scientific">uncultured Caudovirales phage</name>
    <dbReference type="NCBI Taxonomy" id="2100421"/>
    <lineage>
        <taxon>Viruses</taxon>
        <taxon>Duplodnaviria</taxon>
        <taxon>Heunggongvirae</taxon>
        <taxon>Uroviricota</taxon>
        <taxon>Caudoviricetes</taxon>
        <taxon>Peduoviridae</taxon>
        <taxon>Maltschvirus</taxon>
        <taxon>Maltschvirus maltsch</taxon>
    </lineage>
</organism>
<evidence type="ECO:0000256" key="2">
    <source>
        <dbReference type="SAM" id="MobiDB-lite"/>
    </source>
</evidence>
<proteinExistence type="predicted"/>
<feature type="region of interest" description="Disordered" evidence="2">
    <location>
        <begin position="106"/>
        <end position="128"/>
    </location>
</feature>
<feature type="coiled-coil region" evidence="1">
    <location>
        <begin position="69"/>
        <end position="97"/>
    </location>
</feature>
<evidence type="ECO:0000313" key="3">
    <source>
        <dbReference type="EMBL" id="CAB4125963.1"/>
    </source>
</evidence>
<gene>
    <name evidence="4" type="ORF">UFOVP181_275</name>
    <name evidence="3" type="ORF">UFOVP57_364</name>
</gene>
<evidence type="ECO:0000256" key="1">
    <source>
        <dbReference type="SAM" id="Coils"/>
    </source>
</evidence>
<sequence>MDMKKILQAMDGVASKPVEGSNDMKKFLSVVTEGANPHKVALPVQMAMNHYQVPKEPKVKKESLFKKYFAEAEEQAIAEQEEERALKEQRLKMYARKIADRVLEGKESAREKWTKASNEREKKHQEREAEIAKLPKEKRSGAAIDALEKHLKTDEGWSDAIVAQRTGRPRTPYSVYISGKKWKDFENDDHAEAVANKLRAKFKREGKDPSVITIAPTDYDKPMESLHTENQPDTVTVDIPLLIRLLEYAREDAKTDMDLHNVTEKLIAFSEHGDTLTMANYDAIVGDQEALPPPTN</sequence>
<keyword evidence="1" id="KW-0175">Coiled coil</keyword>
<protein>
    <submittedName>
        <fullName evidence="3">Uncharacterized protein</fullName>
    </submittedName>
</protein>
<dbReference type="EMBL" id="LR796187">
    <property type="protein sequence ID" value="CAB4125963.1"/>
    <property type="molecule type" value="Genomic_DNA"/>
</dbReference>
<name>A0A6J5KYH0_9CAUD</name>
<reference evidence="3" key="1">
    <citation type="submission" date="2020-04" db="EMBL/GenBank/DDBJ databases">
        <authorList>
            <person name="Chiriac C."/>
            <person name="Salcher M."/>
            <person name="Ghai R."/>
            <person name="Kavagutti S V."/>
        </authorList>
    </citation>
    <scope>NUCLEOTIDE SEQUENCE</scope>
</reference>
<dbReference type="EMBL" id="LR798231">
    <property type="protein sequence ID" value="CAB5208981.1"/>
    <property type="molecule type" value="Genomic_DNA"/>
</dbReference>